<keyword evidence="4" id="KW-1185">Reference proteome</keyword>
<name>A0A8K0UF58_9AGAR</name>
<feature type="domain" description="Dynamin N-terminal" evidence="2">
    <location>
        <begin position="74"/>
        <end position="349"/>
    </location>
</feature>
<dbReference type="AlphaFoldDB" id="A0A8K0UF58"/>
<organism evidence="3 4">
    <name type="scientific">Cristinia sonorae</name>
    <dbReference type="NCBI Taxonomy" id="1940300"/>
    <lineage>
        <taxon>Eukaryota</taxon>
        <taxon>Fungi</taxon>
        <taxon>Dikarya</taxon>
        <taxon>Basidiomycota</taxon>
        <taxon>Agaricomycotina</taxon>
        <taxon>Agaricomycetes</taxon>
        <taxon>Agaricomycetidae</taxon>
        <taxon>Agaricales</taxon>
        <taxon>Pleurotineae</taxon>
        <taxon>Stephanosporaceae</taxon>
        <taxon>Cristinia</taxon>
    </lineage>
</organism>
<dbReference type="Gene3D" id="1.10.287.1490">
    <property type="match status" value="1"/>
</dbReference>
<dbReference type="Gene3D" id="3.40.50.300">
    <property type="entry name" value="P-loop containing nucleotide triphosphate hydrolases"/>
    <property type="match status" value="1"/>
</dbReference>
<dbReference type="Proteomes" id="UP000813824">
    <property type="component" value="Unassembled WGS sequence"/>
</dbReference>
<protein>
    <recommendedName>
        <fullName evidence="2">Dynamin N-terminal domain-containing protein</fullName>
    </recommendedName>
</protein>
<proteinExistence type="predicted"/>
<dbReference type="PANTHER" id="PTHR36681:SF3">
    <property type="entry name" value="NUCLEAR GTPASE, GERMINAL CENTER-ASSOCIATED, TANDEM DUPLICATE 3"/>
    <property type="match status" value="1"/>
</dbReference>
<gene>
    <name evidence="3" type="ORF">BXZ70DRAFT_957636</name>
</gene>
<dbReference type="EMBL" id="JAEVFJ010000046">
    <property type="protein sequence ID" value="KAH8084308.1"/>
    <property type="molecule type" value="Genomic_DNA"/>
</dbReference>
<dbReference type="SUPFAM" id="SSF52540">
    <property type="entry name" value="P-loop containing nucleoside triphosphate hydrolases"/>
    <property type="match status" value="1"/>
</dbReference>
<comment type="caution">
    <text evidence="3">The sequence shown here is derived from an EMBL/GenBank/DDBJ whole genome shotgun (WGS) entry which is preliminary data.</text>
</comment>
<accession>A0A8K0UF58</accession>
<dbReference type="InterPro" id="IPR045063">
    <property type="entry name" value="Dynamin_N"/>
</dbReference>
<reference evidence="3" key="1">
    <citation type="journal article" date="2021" name="New Phytol.">
        <title>Evolutionary innovations through gain and loss of genes in the ectomycorrhizal Boletales.</title>
        <authorList>
            <person name="Wu G."/>
            <person name="Miyauchi S."/>
            <person name="Morin E."/>
            <person name="Kuo A."/>
            <person name="Drula E."/>
            <person name="Varga T."/>
            <person name="Kohler A."/>
            <person name="Feng B."/>
            <person name="Cao Y."/>
            <person name="Lipzen A."/>
            <person name="Daum C."/>
            <person name="Hundley H."/>
            <person name="Pangilinan J."/>
            <person name="Johnson J."/>
            <person name="Barry K."/>
            <person name="LaButti K."/>
            <person name="Ng V."/>
            <person name="Ahrendt S."/>
            <person name="Min B."/>
            <person name="Choi I.G."/>
            <person name="Park H."/>
            <person name="Plett J.M."/>
            <person name="Magnuson J."/>
            <person name="Spatafora J.W."/>
            <person name="Nagy L.G."/>
            <person name="Henrissat B."/>
            <person name="Grigoriev I.V."/>
            <person name="Yang Z.L."/>
            <person name="Xu J."/>
            <person name="Martin F.M."/>
        </authorList>
    </citation>
    <scope>NUCLEOTIDE SEQUENCE</scope>
    <source>
        <strain evidence="3">KKN 215</strain>
    </source>
</reference>
<dbReference type="InterPro" id="IPR027417">
    <property type="entry name" value="P-loop_NTPase"/>
</dbReference>
<sequence length="1024" mass="114016">MNTSHQSTPTQLSNQVVAYEVDYSPEAILEAGHLMIEDIETHTKTLELGYKLRKDVWAREVKDLQSQRMPITMIGICGATGSGKSSLLNAVLDDNYVPTSGMRACTSVVTEISYHGKSSIEGDVSFLSDAEWRAELGVLLDDLKDADGNLKHVKNMRSEAGIAWSKVHAVYPSVTQEQLITMTVDEIIDLDIQVAGLLGMTKCISAHNSATFNEEMGKYIDSTSSGKKKPSQRAKGKKVADPSGSRTVKPSISQPSPSASRPTARSEVPINNSDEMQAALWPLIRQVKVRCNAKALSTGAILIDLPGVADANPARNSIARDYMKKCDRFWILAPITRAIDDKTARDLMGEAFRLQRLMDGRYDDNTITFVATKCDDVSATEIIKSLGLEHDPALEEIEAQIETCQADIGECEEQIAIHKETIEALDVDLAELFSEITRLKGYFRDQTGDVSPGRKRKGVGEIAGSPKRQKLSNTQDETHPMEVDGDDDSESASSLNEELEESESSITPEALRERIEDLDQQVKDLQTQLREQCDLRNANGEQLAALKKAESSWQREKISYCSLKRNEFSCEVLKEEFRLGLKELDDSVAMQRNASSSEVMPEKSSPDYHDYYAMDLPVFTCSSRDYSKIRGQVKGDGEPVCFSDVNDTGIPQLQQWCHSLTFPSRERTATNFLARLRTFVASIQSYVQDVSDVTPADREALRARWESADPRQSQARSLHCYPDQTGNPAGVMHRLVKDFTTVVGEYVCQLQKTFRDGLEEKCKVGAIMAAEKAIVTAREFANGMHWRTYRATLRRHGSWKGDLNVVLCNPFTRHIASSWVKVFEADLFASVEKVMNETIMTVLTEIELSAPPGLRERAKGQAERVLRDARFALVQTLDLVREVMHQEQKEVSHSLAPHVQEQLVPGYDSAAAIRGQGSVAKQKDVFQEYLKTIQHNVFADAAGVIIGRLSQAAQSIGHVLNIALSRLAEKIEVSVAVLWEGPRDREQMQARKQVIIAMSEIMDRVQRLQAATNDEAHERDTTPV</sequence>
<evidence type="ECO:0000313" key="3">
    <source>
        <dbReference type="EMBL" id="KAH8084308.1"/>
    </source>
</evidence>
<feature type="compositionally biased region" description="Low complexity" evidence="1">
    <location>
        <begin position="253"/>
        <end position="266"/>
    </location>
</feature>
<evidence type="ECO:0000256" key="1">
    <source>
        <dbReference type="SAM" id="MobiDB-lite"/>
    </source>
</evidence>
<evidence type="ECO:0000313" key="4">
    <source>
        <dbReference type="Proteomes" id="UP000813824"/>
    </source>
</evidence>
<feature type="region of interest" description="Disordered" evidence="1">
    <location>
        <begin position="445"/>
        <end position="509"/>
    </location>
</feature>
<dbReference type="OrthoDB" id="3598281at2759"/>
<feature type="region of interest" description="Disordered" evidence="1">
    <location>
        <begin position="220"/>
        <end position="270"/>
    </location>
</feature>
<dbReference type="Pfam" id="PF00350">
    <property type="entry name" value="Dynamin_N"/>
    <property type="match status" value="1"/>
</dbReference>
<dbReference type="PANTHER" id="PTHR36681">
    <property type="entry name" value="NUCLEAR GTPASE, GERMINAL CENTER-ASSOCIATED, TANDEM DUPLICATE 3"/>
    <property type="match status" value="1"/>
</dbReference>
<evidence type="ECO:0000259" key="2">
    <source>
        <dbReference type="Pfam" id="PF00350"/>
    </source>
</evidence>
<feature type="compositionally biased region" description="Basic residues" evidence="1">
    <location>
        <begin position="226"/>
        <end position="237"/>
    </location>
</feature>